<sequence length="132" mass="15002">MTGYDHTSNSGIAKLRPLITLKDKDLNKIDKGGKEGEHTNDFVKWVFTSHDFFTYIREAIESGAEKTKQIALDSINSTIVFISHYITTHQHTKTTETDKDTKILNPSVSDLEEDKRENHTDGCTPTIDQFSR</sequence>
<comment type="caution">
    <text evidence="2">The sequence shown here is derived from an EMBL/GenBank/DDBJ whole genome shotgun (WGS) entry which is preliminary data.</text>
</comment>
<dbReference type="EMBL" id="LUGH01000365">
    <property type="protein sequence ID" value="OBZ85735.1"/>
    <property type="molecule type" value="Genomic_DNA"/>
</dbReference>
<protein>
    <submittedName>
        <fullName evidence="2">Uncharacterized protein</fullName>
    </submittedName>
</protein>
<evidence type="ECO:0000256" key="1">
    <source>
        <dbReference type="SAM" id="MobiDB-lite"/>
    </source>
</evidence>
<gene>
    <name evidence="2" type="ORF">A0J61_06217</name>
</gene>
<dbReference type="Proteomes" id="UP000093000">
    <property type="component" value="Unassembled WGS sequence"/>
</dbReference>
<feature type="compositionally biased region" description="Basic and acidic residues" evidence="1">
    <location>
        <begin position="93"/>
        <end position="102"/>
    </location>
</feature>
<reference evidence="2 3" key="1">
    <citation type="submission" date="2016-03" db="EMBL/GenBank/DDBJ databases">
        <title>Choanephora cucurbitarum.</title>
        <authorList>
            <person name="Min B."/>
            <person name="Park H."/>
            <person name="Park J.-H."/>
            <person name="Shin H.-D."/>
            <person name="Choi I.-G."/>
        </authorList>
    </citation>
    <scope>NUCLEOTIDE SEQUENCE [LARGE SCALE GENOMIC DNA]</scope>
    <source>
        <strain evidence="2 3">KUS-F28377</strain>
    </source>
</reference>
<feature type="region of interest" description="Disordered" evidence="1">
    <location>
        <begin position="90"/>
        <end position="132"/>
    </location>
</feature>
<dbReference type="AlphaFoldDB" id="A0A1C7N9E2"/>
<accession>A0A1C7N9E2</accession>
<name>A0A1C7N9E2_9FUNG</name>
<evidence type="ECO:0000313" key="2">
    <source>
        <dbReference type="EMBL" id="OBZ85735.1"/>
    </source>
</evidence>
<keyword evidence="3" id="KW-1185">Reference proteome</keyword>
<organism evidence="2 3">
    <name type="scientific">Choanephora cucurbitarum</name>
    <dbReference type="NCBI Taxonomy" id="101091"/>
    <lineage>
        <taxon>Eukaryota</taxon>
        <taxon>Fungi</taxon>
        <taxon>Fungi incertae sedis</taxon>
        <taxon>Mucoromycota</taxon>
        <taxon>Mucoromycotina</taxon>
        <taxon>Mucoromycetes</taxon>
        <taxon>Mucorales</taxon>
        <taxon>Mucorineae</taxon>
        <taxon>Choanephoraceae</taxon>
        <taxon>Choanephoroideae</taxon>
        <taxon>Choanephora</taxon>
    </lineage>
</organism>
<feature type="compositionally biased region" description="Polar residues" evidence="1">
    <location>
        <begin position="121"/>
        <end position="132"/>
    </location>
</feature>
<proteinExistence type="predicted"/>
<dbReference type="InParanoid" id="A0A1C7N9E2"/>
<evidence type="ECO:0000313" key="3">
    <source>
        <dbReference type="Proteomes" id="UP000093000"/>
    </source>
</evidence>